<organism evidence="6 7">
    <name type="scientific">Draconibacterium aestuarii</name>
    <dbReference type="NCBI Taxonomy" id="2998507"/>
    <lineage>
        <taxon>Bacteria</taxon>
        <taxon>Pseudomonadati</taxon>
        <taxon>Bacteroidota</taxon>
        <taxon>Bacteroidia</taxon>
        <taxon>Marinilabiliales</taxon>
        <taxon>Prolixibacteraceae</taxon>
        <taxon>Draconibacterium</taxon>
    </lineage>
</organism>
<dbReference type="GO" id="GO:0005975">
    <property type="term" value="P:carbohydrate metabolic process"/>
    <property type="evidence" value="ECO:0007669"/>
    <property type="project" value="InterPro"/>
</dbReference>
<dbReference type="Gene3D" id="1.20.1050.60">
    <property type="entry name" value="alpha-1,2-mannosidase"/>
    <property type="match status" value="1"/>
</dbReference>
<feature type="domain" description="Glycosyl hydrolase family 92 N-terminal" evidence="5">
    <location>
        <begin position="33"/>
        <end position="268"/>
    </location>
</feature>
<proteinExistence type="predicted"/>
<dbReference type="AlphaFoldDB" id="A0A9X3F5P2"/>
<evidence type="ECO:0000259" key="5">
    <source>
        <dbReference type="Pfam" id="PF17678"/>
    </source>
</evidence>
<dbReference type="GO" id="GO:0005829">
    <property type="term" value="C:cytosol"/>
    <property type="evidence" value="ECO:0007669"/>
    <property type="project" value="TreeGrafter"/>
</dbReference>
<dbReference type="InterPro" id="IPR005887">
    <property type="entry name" value="GH92_a_mannosidase_put"/>
</dbReference>
<dbReference type="FunFam" id="3.30.2080.10:FF:000001">
    <property type="entry name" value="Alpha-1,2-mannosidase subfamily"/>
    <property type="match status" value="1"/>
</dbReference>
<protein>
    <submittedName>
        <fullName evidence="6">GH92 family glycosyl hydrolase</fullName>
    </submittedName>
</protein>
<accession>A0A9X3F5P2</accession>
<gene>
    <name evidence="6" type="ORF">OU798_03685</name>
</gene>
<dbReference type="Pfam" id="PF17678">
    <property type="entry name" value="Glyco_hydro_92N"/>
    <property type="match status" value="1"/>
</dbReference>
<dbReference type="NCBIfam" id="TIGR01180">
    <property type="entry name" value="aman2_put"/>
    <property type="match status" value="1"/>
</dbReference>
<dbReference type="Pfam" id="PF07971">
    <property type="entry name" value="Glyco_hydro_92"/>
    <property type="match status" value="1"/>
</dbReference>
<dbReference type="FunFam" id="1.20.1610.10:FF:000001">
    <property type="entry name" value="Putative alpha-1,2-mannosidase"/>
    <property type="match status" value="1"/>
</dbReference>
<dbReference type="EMBL" id="JAPOHD010000007">
    <property type="protein sequence ID" value="MCY1719426.1"/>
    <property type="molecule type" value="Genomic_DNA"/>
</dbReference>
<dbReference type="InterPro" id="IPR008928">
    <property type="entry name" value="6-hairpin_glycosidase_sf"/>
</dbReference>
<dbReference type="GO" id="GO:0000224">
    <property type="term" value="F:peptide-N4-(N-acetyl-beta-glucosaminyl)asparagine amidase activity"/>
    <property type="evidence" value="ECO:0007669"/>
    <property type="project" value="TreeGrafter"/>
</dbReference>
<dbReference type="InterPro" id="IPR012939">
    <property type="entry name" value="Glyco_hydro_92"/>
</dbReference>
<comment type="caution">
    <text evidence="6">The sequence shown here is derived from an EMBL/GenBank/DDBJ whole genome shotgun (WGS) entry which is preliminary data.</text>
</comment>
<dbReference type="RefSeq" id="WP_343331763.1">
    <property type="nucleotide sequence ID" value="NZ_JAPOHD010000007.1"/>
</dbReference>
<evidence type="ECO:0000313" key="7">
    <source>
        <dbReference type="Proteomes" id="UP001145087"/>
    </source>
</evidence>
<dbReference type="PANTHER" id="PTHR12143">
    <property type="entry name" value="PEPTIDE N-GLYCANASE PNGASE -RELATED"/>
    <property type="match status" value="1"/>
</dbReference>
<evidence type="ECO:0000256" key="1">
    <source>
        <dbReference type="ARBA" id="ARBA00001913"/>
    </source>
</evidence>
<dbReference type="Gene3D" id="2.70.98.10">
    <property type="match status" value="1"/>
</dbReference>
<dbReference type="PROSITE" id="PS51257">
    <property type="entry name" value="PROKAR_LIPOPROTEIN"/>
    <property type="match status" value="1"/>
</dbReference>
<reference evidence="6" key="1">
    <citation type="submission" date="2022-11" db="EMBL/GenBank/DDBJ databases">
        <title>Marilongibacter aestuarii gen. nov., sp. nov., isolated from tidal flat sediment.</title>
        <authorList>
            <person name="Jiayan W."/>
        </authorList>
    </citation>
    <scope>NUCLEOTIDE SEQUENCE</scope>
    <source>
        <strain evidence="6">Z1-6</strain>
    </source>
</reference>
<evidence type="ECO:0000256" key="2">
    <source>
        <dbReference type="ARBA" id="ARBA00011245"/>
    </source>
</evidence>
<feature type="domain" description="Glycosyl hydrolase family 92" evidence="4">
    <location>
        <begin position="274"/>
        <end position="756"/>
    </location>
</feature>
<keyword evidence="6" id="KW-0378">Hydrolase</keyword>
<evidence type="ECO:0000313" key="6">
    <source>
        <dbReference type="EMBL" id="MCY1719426.1"/>
    </source>
</evidence>
<sequence length="776" mass="87218">MINKLKIVAVFAAGIILGTGCKTKDAAVNYTDFVDPFIGTDYHGHTFPGAALPGGMVQLSPDNGTENWDWSSGYHYSDNSLMGFSHLHRSGMGAGDWGDILLMPTTGKLQVVPGSKENPDEGYRSRFSHDNETASPGYYSVYLDDYSVEAELTVTDRSGFHRYTFSKAGPSHIVLDAGHGIRNAYRRNSEVKIVSDTEIVGHRYSHGFVKHKNVYFCARFSRPFDTSGTWNDDNIKTGSKEDSGSYVGAFVNYKTAENETIEVKVGISYTSIEQARLNLDTEIPGWNFDEVQQNAKQKWNNVLSKIEIEVPEANDELYNRNKKITFYTALYHAMLFPATYSDVDGKYMGLDNQVHIAEDFTYLSDFSLWDTHRAAMPLHTIVDPVRSINSIRTMLAQYEQGGWLPTPQQFGNSYTNDMIGDHPVAAIVDAYKKGIDDFDAEEAYAAVRKNAMEIPPSNHQSRGRIGLDYYKEYNYIPYNKVRESVSRTLEYAYNDWCVAQFADALGKAGDRDLFLKRAANYKNIIDRETGFACPKDDKGKWLTPFNPTFVGHGDERHYTEANAWQYTWFVPHDVQGLIEMEGGKEPFLNKLDSLFTISSEVQETTSDVTGLIGQYAHGNEPSHHTLYLYNYAGEPWKTQAMARRVMDELYHTGPDGLCGNEDMGQMSAWYVLSSMGFYPVAPGQNVYNIGSSGFCKVTIHLDKEYYNADVFSIEAENNSKNNRYIQSATINGATLNQAWFNHKEISNGSKICFRMGAEPNKNWGSKSTATPPSMSK</sequence>
<keyword evidence="7" id="KW-1185">Reference proteome</keyword>
<dbReference type="Gene3D" id="1.20.1610.10">
    <property type="entry name" value="alpha-1,2-mannosidases domains"/>
    <property type="match status" value="1"/>
</dbReference>
<keyword evidence="3" id="KW-0106">Calcium</keyword>
<comment type="cofactor">
    <cofactor evidence="1">
        <name>Ca(2+)</name>
        <dbReference type="ChEBI" id="CHEBI:29108"/>
    </cofactor>
</comment>
<dbReference type="PANTHER" id="PTHR12143:SF39">
    <property type="entry name" value="SECRETED PROTEIN"/>
    <property type="match status" value="1"/>
</dbReference>
<evidence type="ECO:0000259" key="4">
    <source>
        <dbReference type="Pfam" id="PF07971"/>
    </source>
</evidence>
<comment type="subunit">
    <text evidence="2">Monomer.</text>
</comment>
<dbReference type="SUPFAM" id="SSF48208">
    <property type="entry name" value="Six-hairpin glycosidases"/>
    <property type="match status" value="1"/>
</dbReference>
<name>A0A9X3F5P2_9BACT</name>
<dbReference type="InterPro" id="IPR014718">
    <property type="entry name" value="GH-type_carb-bd"/>
</dbReference>
<evidence type="ECO:0000256" key="3">
    <source>
        <dbReference type="ARBA" id="ARBA00022837"/>
    </source>
</evidence>
<dbReference type="GO" id="GO:0006516">
    <property type="term" value="P:glycoprotein catabolic process"/>
    <property type="evidence" value="ECO:0007669"/>
    <property type="project" value="TreeGrafter"/>
</dbReference>
<dbReference type="GO" id="GO:0030246">
    <property type="term" value="F:carbohydrate binding"/>
    <property type="evidence" value="ECO:0007669"/>
    <property type="project" value="InterPro"/>
</dbReference>
<dbReference type="Gene3D" id="3.30.2080.10">
    <property type="entry name" value="GH92 mannosidase domain"/>
    <property type="match status" value="1"/>
</dbReference>
<dbReference type="InterPro" id="IPR050883">
    <property type="entry name" value="PNGase"/>
</dbReference>
<dbReference type="Proteomes" id="UP001145087">
    <property type="component" value="Unassembled WGS sequence"/>
</dbReference>
<dbReference type="InterPro" id="IPR041371">
    <property type="entry name" value="GH92_N"/>
</dbReference>